<evidence type="ECO:0000313" key="1">
    <source>
        <dbReference type="EMBL" id="OWY92527.1"/>
    </source>
</evidence>
<name>A0A225UH57_9STRA</name>
<dbReference type="Proteomes" id="UP000198211">
    <property type="component" value="Unassembled WGS sequence"/>
</dbReference>
<feature type="non-terminal residue" evidence="1">
    <location>
        <position position="187"/>
    </location>
</feature>
<proteinExistence type="predicted"/>
<evidence type="ECO:0000313" key="2">
    <source>
        <dbReference type="Proteomes" id="UP000198211"/>
    </source>
</evidence>
<reference evidence="2" key="1">
    <citation type="submission" date="2017-03" db="EMBL/GenBank/DDBJ databases">
        <title>Phytopthora megakarya and P. palmivora, two closely related causual agents of cacao black pod achieved similar genome size and gene model numbers by different mechanisms.</title>
        <authorList>
            <person name="Ali S."/>
            <person name="Shao J."/>
            <person name="Larry D.J."/>
            <person name="Kronmiller B."/>
            <person name="Shen D."/>
            <person name="Strem M.D."/>
            <person name="Melnick R.L."/>
            <person name="Guiltinan M.J."/>
            <person name="Tyler B.M."/>
            <person name="Meinhardt L.W."/>
            <person name="Bailey B.A."/>
        </authorList>
    </citation>
    <scope>NUCLEOTIDE SEQUENCE [LARGE SCALE GENOMIC DNA]</scope>
    <source>
        <strain evidence="2">zdho120</strain>
    </source>
</reference>
<comment type="caution">
    <text evidence="1">The sequence shown here is derived from an EMBL/GenBank/DDBJ whole genome shotgun (WGS) entry which is preliminary data.</text>
</comment>
<sequence length="187" mass="21164">MRPISVLCLASFVEHAQYLRYTLPETHPIFASAIFREEAQMDLLRCKLADEVPSPISPTGIPLKEAQRAIERMPSVLMGSFSKFLDDKMCWIWGYEEGGTTTPPDTPAGSFIYWKIARSTGYQSLLSFLTWTLSVSGVSGGLATKRWDILRLKDCSRQILSREIIKSGIRSRQILSNIFVTLWSQLQ</sequence>
<dbReference type="AlphaFoldDB" id="A0A225UH57"/>
<accession>A0A225UH57</accession>
<dbReference type="OrthoDB" id="79295at2759"/>
<gene>
    <name evidence="1" type="ORF">PHMEG_00038432</name>
</gene>
<dbReference type="EMBL" id="NBNE01017870">
    <property type="protein sequence ID" value="OWY92527.1"/>
    <property type="molecule type" value="Genomic_DNA"/>
</dbReference>
<keyword evidence="2" id="KW-1185">Reference proteome</keyword>
<organism evidence="1 2">
    <name type="scientific">Phytophthora megakarya</name>
    <dbReference type="NCBI Taxonomy" id="4795"/>
    <lineage>
        <taxon>Eukaryota</taxon>
        <taxon>Sar</taxon>
        <taxon>Stramenopiles</taxon>
        <taxon>Oomycota</taxon>
        <taxon>Peronosporomycetes</taxon>
        <taxon>Peronosporales</taxon>
        <taxon>Peronosporaceae</taxon>
        <taxon>Phytophthora</taxon>
    </lineage>
</organism>
<protein>
    <submittedName>
        <fullName evidence="1">Uncharacterized protein</fullName>
    </submittedName>
</protein>